<evidence type="ECO:0000256" key="1">
    <source>
        <dbReference type="SAM" id="MobiDB-lite"/>
    </source>
</evidence>
<dbReference type="Proteomes" id="UP000324800">
    <property type="component" value="Unassembled WGS sequence"/>
</dbReference>
<comment type="caution">
    <text evidence="2">The sequence shown here is derived from an EMBL/GenBank/DDBJ whole genome shotgun (WGS) entry which is preliminary data.</text>
</comment>
<name>A0A5J4V5H1_9EUKA</name>
<organism evidence="2 3">
    <name type="scientific">Streblomastix strix</name>
    <dbReference type="NCBI Taxonomy" id="222440"/>
    <lineage>
        <taxon>Eukaryota</taxon>
        <taxon>Metamonada</taxon>
        <taxon>Preaxostyla</taxon>
        <taxon>Oxymonadida</taxon>
        <taxon>Streblomastigidae</taxon>
        <taxon>Streblomastix</taxon>
    </lineage>
</organism>
<gene>
    <name evidence="2" type="ORF">EZS28_026452</name>
</gene>
<accession>A0A5J4V5H1</accession>
<dbReference type="EMBL" id="SNRW01009425">
    <property type="protein sequence ID" value="KAA6378018.1"/>
    <property type="molecule type" value="Genomic_DNA"/>
</dbReference>
<proteinExistence type="predicted"/>
<reference evidence="2 3" key="1">
    <citation type="submission" date="2019-03" db="EMBL/GenBank/DDBJ databases">
        <title>Single cell metagenomics reveals metabolic interactions within the superorganism composed of flagellate Streblomastix strix and complex community of Bacteroidetes bacteria on its surface.</title>
        <authorList>
            <person name="Treitli S.C."/>
            <person name="Kolisko M."/>
            <person name="Husnik F."/>
            <person name="Keeling P."/>
            <person name="Hampl V."/>
        </authorList>
    </citation>
    <scope>NUCLEOTIDE SEQUENCE [LARGE SCALE GENOMIC DNA]</scope>
    <source>
        <strain evidence="2">ST1C</strain>
    </source>
</reference>
<feature type="region of interest" description="Disordered" evidence="1">
    <location>
        <begin position="169"/>
        <end position="201"/>
    </location>
</feature>
<evidence type="ECO:0000313" key="3">
    <source>
        <dbReference type="Proteomes" id="UP000324800"/>
    </source>
</evidence>
<dbReference type="AlphaFoldDB" id="A0A5J4V5H1"/>
<sequence length="330" mass="37084">MQSITNSINTYPVRIISSIPGQNSNDWDIIYTAINRLQYHGQYIPDVLSQFSIYGVILSKNYKFWYPQRIILSPNLFVQLTGALDLYDGLSENGANPIVNNTSSVKFIDLENHDVVLQAQEDEIIFDNGAKILYFREILLLNLVKVRINLGDVKHGVVFDDIKTSSADITPLTLPPRQTQTATQTNKDQDKQQQKNQQNIQQQLQVSTSRAIIPSKFIKVHPTNTIAEKDKQEKAKQLEEQKKEEIFPPDLLSSAVSLRQKSEMQVMQTRMKKIIALTPDKLISYGYYQAPDASPDHHIPGLGAFSASQVAHAFILCAPGIGLDSSLFAL</sequence>
<protein>
    <submittedName>
        <fullName evidence="2">Uncharacterized protein</fullName>
    </submittedName>
</protein>
<feature type="compositionally biased region" description="Low complexity" evidence="1">
    <location>
        <begin position="170"/>
        <end position="186"/>
    </location>
</feature>
<evidence type="ECO:0000313" key="2">
    <source>
        <dbReference type="EMBL" id="KAA6378018.1"/>
    </source>
</evidence>